<accession>A8P5R9</accession>
<dbReference type="eggNOG" id="KOG1430">
    <property type="taxonomic scope" value="Eukaryota"/>
</dbReference>
<keyword evidence="3" id="KW-0472">Membrane</keyword>
<evidence type="ECO:0000256" key="2">
    <source>
        <dbReference type="ARBA" id="ARBA00023445"/>
    </source>
</evidence>
<evidence type="ECO:0000256" key="1">
    <source>
        <dbReference type="ARBA" id="ARBA00023002"/>
    </source>
</evidence>
<dbReference type="InterPro" id="IPR050425">
    <property type="entry name" value="NAD(P)_dehydrat-like"/>
</dbReference>
<keyword evidence="3" id="KW-0812">Transmembrane</keyword>
<dbReference type="PANTHER" id="PTHR10366">
    <property type="entry name" value="NAD DEPENDENT EPIMERASE/DEHYDRATASE"/>
    <property type="match status" value="1"/>
</dbReference>
<organism evidence="5 6">
    <name type="scientific">Coprinopsis cinerea (strain Okayama-7 / 130 / ATCC MYA-4618 / FGSC 9003)</name>
    <name type="common">Inky cap fungus</name>
    <name type="synonym">Hormographiella aspergillata</name>
    <dbReference type="NCBI Taxonomy" id="240176"/>
    <lineage>
        <taxon>Eukaryota</taxon>
        <taxon>Fungi</taxon>
        <taxon>Dikarya</taxon>
        <taxon>Basidiomycota</taxon>
        <taxon>Agaricomycotina</taxon>
        <taxon>Agaricomycetes</taxon>
        <taxon>Agaricomycetidae</taxon>
        <taxon>Agaricales</taxon>
        <taxon>Agaricineae</taxon>
        <taxon>Psathyrellaceae</taxon>
        <taxon>Coprinopsis</taxon>
    </lineage>
</organism>
<dbReference type="Gene3D" id="3.40.50.720">
    <property type="entry name" value="NAD(P)-binding Rossmann-like Domain"/>
    <property type="match status" value="1"/>
</dbReference>
<dbReference type="Pfam" id="PF01073">
    <property type="entry name" value="3Beta_HSD"/>
    <property type="match status" value="2"/>
</dbReference>
<dbReference type="SUPFAM" id="SSF51735">
    <property type="entry name" value="NAD(P)-binding Rossmann-fold domains"/>
    <property type="match status" value="1"/>
</dbReference>
<comment type="caution">
    <text evidence="5">The sequence shown here is derived from an EMBL/GenBank/DDBJ whole genome shotgun (WGS) entry which is preliminary data.</text>
</comment>
<dbReference type="GO" id="GO:0006696">
    <property type="term" value="P:ergosterol biosynthetic process"/>
    <property type="evidence" value="ECO:0007669"/>
    <property type="project" value="TreeGrafter"/>
</dbReference>
<dbReference type="EMBL" id="AACS02000011">
    <property type="protein sequence ID" value="EAU82814.1"/>
    <property type="molecule type" value="Genomic_DNA"/>
</dbReference>
<dbReference type="KEGG" id="cci:CC1G_11331"/>
<dbReference type="InterPro" id="IPR002225">
    <property type="entry name" value="3Beta_OHSteriod_DH/Estase"/>
</dbReference>
<evidence type="ECO:0000259" key="4">
    <source>
        <dbReference type="Pfam" id="PF01073"/>
    </source>
</evidence>
<dbReference type="GO" id="GO:0005783">
    <property type="term" value="C:endoplasmic reticulum"/>
    <property type="evidence" value="ECO:0007669"/>
    <property type="project" value="TreeGrafter"/>
</dbReference>
<dbReference type="VEuPathDB" id="FungiDB:CC1G_11331"/>
<name>A8P5R9_COPC7</name>
<dbReference type="AlphaFoldDB" id="A8P5R9"/>
<dbReference type="OrthoDB" id="10058185at2759"/>
<reference evidence="5 6" key="1">
    <citation type="journal article" date="2010" name="Proc. Natl. Acad. Sci. U.S.A.">
        <title>Insights into evolution of multicellular fungi from the assembled chromosomes of the mushroom Coprinopsis cinerea (Coprinus cinereus).</title>
        <authorList>
            <person name="Stajich J.E."/>
            <person name="Wilke S.K."/>
            <person name="Ahren D."/>
            <person name="Au C.H."/>
            <person name="Birren B.W."/>
            <person name="Borodovsky M."/>
            <person name="Burns C."/>
            <person name="Canback B."/>
            <person name="Casselton L.A."/>
            <person name="Cheng C.K."/>
            <person name="Deng J."/>
            <person name="Dietrich F.S."/>
            <person name="Fargo D.C."/>
            <person name="Farman M.L."/>
            <person name="Gathman A.C."/>
            <person name="Goldberg J."/>
            <person name="Guigo R."/>
            <person name="Hoegger P.J."/>
            <person name="Hooker J.B."/>
            <person name="Huggins A."/>
            <person name="James T.Y."/>
            <person name="Kamada T."/>
            <person name="Kilaru S."/>
            <person name="Kodira C."/>
            <person name="Kues U."/>
            <person name="Kupfer D."/>
            <person name="Kwan H.S."/>
            <person name="Lomsadze A."/>
            <person name="Li W."/>
            <person name="Lilly W.W."/>
            <person name="Ma L.J."/>
            <person name="Mackey A.J."/>
            <person name="Manning G."/>
            <person name="Martin F."/>
            <person name="Muraguchi H."/>
            <person name="Natvig D.O."/>
            <person name="Palmerini H."/>
            <person name="Ramesh M.A."/>
            <person name="Rehmeyer C.J."/>
            <person name="Roe B.A."/>
            <person name="Shenoy N."/>
            <person name="Stanke M."/>
            <person name="Ter-Hovhannisyan V."/>
            <person name="Tunlid A."/>
            <person name="Velagapudi R."/>
            <person name="Vision T.J."/>
            <person name="Zeng Q."/>
            <person name="Zolan M.E."/>
            <person name="Pukkila P.J."/>
        </authorList>
    </citation>
    <scope>NUCLEOTIDE SEQUENCE [LARGE SCALE GENOMIC DNA]</scope>
    <source>
        <strain evidence="6">Okayama-7 / 130 / ATCC MYA-4618 / FGSC 9003</strain>
    </source>
</reference>
<feature type="transmembrane region" description="Helical" evidence="3">
    <location>
        <begin position="72"/>
        <end position="90"/>
    </location>
</feature>
<dbReference type="InterPro" id="IPR036291">
    <property type="entry name" value="NAD(P)-bd_dom_sf"/>
</dbReference>
<feature type="domain" description="3-beta hydroxysteroid dehydrogenase/isomerase" evidence="4">
    <location>
        <begin position="245"/>
        <end position="381"/>
    </location>
</feature>
<sequence>MASLAIAAGCLAFSFWLYIWLNDHRVNKLPDPIRSMSLQHLTPQEVRDELRTGGSKERELEVQLPPSTGRKYIVVGGGGFLGGWIVAHLLRRGEDPKRIRVVDLAPKPTHPAVLDAMETRGLQYITGDITSAKSIESAFSASWKDGAEVQGAGITVFNTAASIRFFERHTAFLSRSTPVNVLGTRNVLNACRTVGADVLIYTSSAGVGTKSVSLLQWPWKTSPPKDLCQFVNEDPARGPRTLDEYPSNYSITKGIADNLVRDFDRTPLDNGKMIRTGCIRAGNGIYGVCGSFAEAHLSRSWTPQWLHNVVHSFVHVENCSLAHLLYERRLLDVMNQAAVPSDDPASASKPLLPDIGGQAFCITDPGPPIYWNDMYTIFETLTAGRCYFPYVSPTFVFLVAHLIELYYLTHYFATTSFPVLKSFLPPITGEISYLQPAALGSSNVHIIVDDSKARKSPEEGGLGYKGVWTTREGFRRMWEQYEKMDRKASNSRWNGKVTELEPVGYGTKH</sequence>
<dbReference type="GO" id="GO:0000252">
    <property type="term" value="F:3-beta-hydroxysteroid dehydrogenase [NAD(P)+]/C4-decarboxylase activity"/>
    <property type="evidence" value="ECO:0007669"/>
    <property type="project" value="TreeGrafter"/>
</dbReference>
<evidence type="ECO:0000313" key="5">
    <source>
        <dbReference type="EMBL" id="EAU82814.1"/>
    </source>
</evidence>
<comment type="similarity">
    <text evidence="2">Belongs to the NAD(P)-dependent epimerase/dehydratase family. Dihydroflavonol-4-reductase subfamily.</text>
</comment>
<keyword evidence="6" id="KW-1185">Reference proteome</keyword>
<keyword evidence="3" id="KW-1133">Transmembrane helix</keyword>
<evidence type="ECO:0000256" key="3">
    <source>
        <dbReference type="SAM" id="Phobius"/>
    </source>
</evidence>
<gene>
    <name evidence="5" type="ORF">CC1G_11331</name>
</gene>
<dbReference type="PANTHER" id="PTHR10366:SF447">
    <property type="entry name" value="HYDROXYSTEROID DEHYDROGENASE_ISOMERASE FAMILY PROTEIN, PUTATIVE (AFU_ORTHOLOGUE AFUA_1G06450)-RELATED"/>
    <property type="match status" value="1"/>
</dbReference>
<protein>
    <recommendedName>
        <fullName evidence="4">3-beta hydroxysteroid dehydrogenase/isomerase domain-containing protein</fullName>
    </recommendedName>
</protein>
<dbReference type="GeneID" id="6015608"/>
<dbReference type="RefSeq" id="XP_001839008.1">
    <property type="nucleotide sequence ID" value="XM_001838956.1"/>
</dbReference>
<dbReference type="Proteomes" id="UP000001861">
    <property type="component" value="Unassembled WGS sequence"/>
</dbReference>
<feature type="domain" description="3-beta hydroxysteroid dehydrogenase/isomerase" evidence="4">
    <location>
        <begin position="73"/>
        <end position="207"/>
    </location>
</feature>
<proteinExistence type="inferred from homology"/>
<evidence type="ECO:0000313" key="6">
    <source>
        <dbReference type="Proteomes" id="UP000001861"/>
    </source>
</evidence>
<dbReference type="OMA" id="FGNYAHT"/>
<keyword evidence="1" id="KW-0560">Oxidoreductase</keyword>
<dbReference type="InParanoid" id="A8P5R9"/>
<dbReference type="STRING" id="240176.A8P5R9"/>